<protein>
    <recommendedName>
        <fullName evidence="1">Secretion system C-terminal sorting domain-containing protein</fullName>
    </recommendedName>
</protein>
<dbReference type="EMBL" id="BART01031492">
    <property type="protein sequence ID" value="GAH14981.1"/>
    <property type="molecule type" value="Genomic_DNA"/>
</dbReference>
<organism evidence="2">
    <name type="scientific">marine sediment metagenome</name>
    <dbReference type="NCBI Taxonomy" id="412755"/>
    <lineage>
        <taxon>unclassified sequences</taxon>
        <taxon>metagenomes</taxon>
        <taxon>ecological metagenomes</taxon>
    </lineage>
</organism>
<dbReference type="Pfam" id="PF18962">
    <property type="entry name" value="Por_Secre_tail"/>
    <property type="match status" value="1"/>
</dbReference>
<dbReference type="InterPro" id="IPR026444">
    <property type="entry name" value="Secre_tail"/>
</dbReference>
<evidence type="ECO:0000259" key="1">
    <source>
        <dbReference type="Pfam" id="PF18962"/>
    </source>
</evidence>
<dbReference type="Gene3D" id="2.60.40.4070">
    <property type="match status" value="1"/>
</dbReference>
<accession>X1D2K5</accession>
<reference evidence="2" key="1">
    <citation type="journal article" date="2014" name="Front. Microbiol.">
        <title>High frequency of phylogenetically diverse reductive dehalogenase-homologous genes in deep subseafloor sedimentary metagenomes.</title>
        <authorList>
            <person name="Kawai M."/>
            <person name="Futagami T."/>
            <person name="Toyoda A."/>
            <person name="Takaki Y."/>
            <person name="Nishi S."/>
            <person name="Hori S."/>
            <person name="Arai W."/>
            <person name="Tsubouchi T."/>
            <person name="Morono Y."/>
            <person name="Uchiyama I."/>
            <person name="Ito T."/>
            <person name="Fujiyama A."/>
            <person name="Inagaki F."/>
            <person name="Takami H."/>
        </authorList>
    </citation>
    <scope>NUCLEOTIDE SEQUENCE</scope>
    <source>
        <strain evidence="2">Expedition CK06-06</strain>
    </source>
</reference>
<sequence length="232" mass="26332">SYYVNNLPEWMWDVDLDLVPDWRDPSQWPQLGMTALKRFSFLFEPTIDPERYAVLAGYNFTTGLYEPYDTIPSDPDDQRFLMSSGPFNLAPDSSVALVFAVLFANWYGIYQTPDTGLAVVDDIAQYWYDIYWNYYINVEEMSSSEPLKPSITVNPNPIIRYGCVSFSLLQSGSVSIKLYNTVGQLVKEIFNGHKPAGNYTIDLSTNGLSQGTYFLVLETSKGKTSRSLVVLR</sequence>
<gene>
    <name evidence="2" type="ORF">S01H4_54690</name>
</gene>
<comment type="caution">
    <text evidence="2">The sequence shown here is derived from an EMBL/GenBank/DDBJ whole genome shotgun (WGS) entry which is preliminary data.</text>
</comment>
<evidence type="ECO:0000313" key="2">
    <source>
        <dbReference type="EMBL" id="GAH14981.1"/>
    </source>
</evidence>
<feature type="non-terminal residue" evidence="2">
    <location>
        <position position="1"/>
    </location>
</feature>
<dbReference type="NCBIfam" id="TIGR04183">
    <property type="entry name" value="Por_Secre_tail"/>
    <property type="match status" value="1"/>
</dbReference>
<name>X1D2K5_9ZZZZ</name>
<dbReference type="AlphaFoldDB" id="X1D2K5"/>
<proteinExistence type="predicted"/>
<feature type="domain" description="Secretion system C-terminal sorting" evidence="1">
    <location>
        <begin position="154"/>
        <end position="230"/>
    </location>
</feature>